<dbReference type="EMBL" id="CP069114">
    <property type="protein sequence ID" value="QSS63165.1"/>
    <property type="molecule type" value="Genomic_DNA"/>
</dbReference>
<sequence>MARRGNKKREGGEKKETTIKGGDEGQPPVSVKGLTGGIQTNPRTGTGWDPVSLLYRRLARREEERKSTRKD</sequence>
<proteinExistence type="predicted"/>
<reference evidence="2" key="1">
    <citation type="submission" date="2021-01" db="EMBL/GenBank/DDBJ databases">
        <title>Chromosome-level genome assembly of a human fungal pathogen reveals clustering of transcriptionally co-regulated genes.</title>
        <authorList>
            <person name="Voorhies M."/>
            <person name="Cohen S."/>
            <person name="Shea T.P."/>
            <person name="Petrus S."/>
            <person name="Munoz J.F."/>
            <person name="Poplawski S."/>
            <person name="Goldman W.E."/>
            <person name="Michael T."/>
            <person name="Cuomo C.A."/>
            <person name="Sil A."/>
            <person name="Beyhan S."/>
        </authorList>
    </citation>
    <scope>NUCLEOTIDE SEQUENCE</scope>
    <source>
        <strain evidence="2">WU24</strain>
    </source>
</reference>
<name>A0A8A1MBG0_AJECA</name>
<dbReference type="AlphaFoldDB" id="A0A8A1MBG0"/>
<evidence type="ECO:0000256" key="1">
    <source>
        <dbReference type="SAM" id="MobiDB-lite"/>
    </source>
</evidence>
<accession>A0A8A1MBG0</accession>
<feature type="compositionally biased region" description="Basic and acidic residues" evidence="1">
    <location>
        <begin position="8"/>
        <end position="23"/>
    </location>
</feature>
<dbReference type="VEuPathDB" id="FungiDB:I7I51_00222"/>
<organism evidence="2 3">
    <name type="scientific">Ajellomyces capsulatus</name>
    <name type="common">Darling's disease fungus</name>
    <name type="synonym">Histoplasma capsulatum</name>
    <dbReference type="NCBI Taxonomy" id="5037"/>
    <lineage>
        <taxon>Eukaryota</taxon>
        <taxon>Fungi</taxon>
        <taxon>Dikarya</taxon>
        <taxon>Ascomycota</taxon>
        <taxon>Pezizomycotina</taxon>
        <taxon>Eurotiomycetes</taxon>
        <taxon>Eurotiomycetidae</taxon>
        <taxon>Onygenales</taxon>
        <taxon>Ajellomycetaceae</taxon>
        <taxon>Histoplasma</taxon>
    </lineage>
</organism>
<gene>
    <name evidence="2" type="ORF">I7I51_00222</name>
</gene>
<protein>
    <submittedName>
        <fullName evidence="2">Uncharacterized protein</fullName>
    </submittedName>
</protein>
<evidence type="ECO:0000313" key="3">
    <source>
        <dbReference type="Proteomes" id="UP000663671"/>
    </source>
</evidence>
<dbReference type="Proteomes" id="UP000663671">
    <property type="component" value="Chromosome 1"/>
</dbReference>
<feature type="region of interest" description="Disordered" evidence="1">
    <location>
        <begin position="1"/>
        <end position="51"/>
    </location>
</feature>
<evidence type="ECO:0000313" key="2">
    <source>
        <dbReference type="EMBL" id="QSS63165.1"/>
    </source>
</evidence>